<proteinExistence type="predicted"/>
<feature type="non-terminal residue" evidence="2">
    <location>
        <position position="66"/>
    </location>
</feature>
<feature type="non-terminal residue" evidence="2">
    <location>
        <position position="1"/>
    </location>
</feature>
<evidence type="ECO:0000256" key="1">
    <source>
        <dbReference type="SAM" id="MobiDB-lite"/>
    </source>
</evidence>
<feature type="compositionally biased region" description="Low complexity" evidence="1">
    <location>
        <begin position="41"/>
        <end position="66"/>
    </location>
</feature>
<sequence>GQPEPGRTRTRREGVAADAPRRPAQAPDQTAGHLGADRRTGAAVAKSAQGAQAAQGREAAAGPEGL</sequence>
<dbReference type="AlphaFoldDB" id="A0A6J4U895"/>
<protein>
    <submittedName>
        <fullName evidence="2">Uncharacterized protein</fullName>
    </submittedName>
</protein>
<feature type="region of interest" description="Disordered" evidence="1">
    <location>
        <begin position="1"/>
        <end position="66"/>
    </location>
</feature>
<gene>
    <name evidence="2" type="ORF">AVDCRST_MAG73-2138</name>
</gene>
<evidence type="ECO:0000313" key="2">
    <source>
        <dbReference type="EMBL" id="CAA9543056.1"/>
    </source>
</evidence>
<name>A0A6J4U895_9BACT</name>
<reference evidence="2" key="1">
    <citation type="submission" date="2020-02" db="EMBL/GenBank/DDBJ databases">
        <authorList>
            <person name="Meier V. D."/>
        </authorList>
    </citation>
    <scope>NUCLEOTIDE SEQUENCE</scope>
    <source>
        <strain evidence="2">AVDCRST_MAG73</strain>
    </source>
</reference>
<feature type="compositionally biased region" description="Basic and acidic residues" evidence="1">
    <location>
        <begin position="11"/>
        <end position="21"/>
    </location>
</feature>
<organism evidence="2">
    <name type="scientific">uncultured Thermomicrobiales bacterium</name>
    <dbReference type="NCBI Taxonomy" id="1645740"/>
    <lineage>
        <taxon>Bacteria</taxon>
        <taxon>Pseudomonadati</taxon>
        <taxon>Thermomicrobiota</taxon>
        <taxon>Thermomicrobia</taxon>
        <taxon>Thermomicrobiales</taxon>
        <taxon>environmental samples</taxon>
    </lineage>
</organism>
<dbReference type="EMBL" id="CADCWE010000133">
    <property type="protein sequence ID" value="CAA9543056.1"/>
    <property type="molecule type" value="Genomic_DNA"/>
</dbReference>
<accession>A0A6J4U895</accession>